<dbReference type="VEuPathDB" id="FungiDB:MGL_3083"/>
<feature type="region of interest" description="Disordered" evidence="2">
    <location>
        <begin position="533"/>
        <end position="605"/>
    </location>
</feature>
<organism evidence="3 4">
    <name type="scientific">Malassezia globosa (strain ATCC MYA-4612 / CBS 7966)</name>
    <name type="common">Dandruff-associated fungus</name>
    <dbReference type="NCBI Taxonomy" id="425265"/>
    <lineage>
        <taxon>Eukaryota</taxon>
        <taxon>Fungi</taxon>
        <taxon>Dikarya</taxon>
        <taxon>Basidiomycota</taxon>
        <taxon>Ustilaginomycotina</taxon>
        <taxon>Malasseziomycetes</taxon>
        <taxon>Malasseziales</taxon>
        <taxon>Malasseziaceae</taxon>
        <taxon>Malassezia</taxon>
    </lineage>
</organism>
<dbReference type="OrthoDB" id="25987at2759"/>
<sequence>MGVLGLTRWTNDVERIISSELTIPVPSGTGSVLENGEPIQLNPDGDWLVIDAWAWIHYVWHSMNTNVYQGGSFLQFRIVLKGWIDTLRAAGFHIVVVFDGPRLHQKIGAMLSRTENYVRLNARLMRAGRNLRNDHEFAHARMLPRGLTEFVCGLLKSYDVEVIMGAEEVDGVVAQLADERAGYVLSRDSDFLILCANSPKCKGYISLNSIEFIAMETAAPQPEVAPADDDGFTTVNTGKRNKKAAQQAKNAHLPHTMQTPVLPSQMESLRPTAVRLRCFSSYKCAEQLKLPMSLLPAFAALVGTENRTAAQAELFSGLLHGVSNRMNVIASHLAEQFTAIKEGTAPPPAAENSGSSAPDGDAIREEEQDGDKDESESEQLDMSDPVIRLLAQTFDSLVQFGRQRRGAPLPVSWANRSTIVKSMHETALSYMPGQGSEAMDRFMASTDCEALKKYQDAYWKGHFDQALISAMLERVYIARVYLEEPEEPASQRVIVRPMRQIVWSILFSAWFTAHPEEKAKIEEALERMRLEEKAAEEEAKVHVENDNQEDGDQHTHEEVDVGEDDDENDDHEVDDEKNHEDEGEGATEEEQPEPEETGPEPLTTVTEYTRTEYALRKDDVPVHLLPVYLKGIEKITPMPPSLVPMVEKYAEALEAVSQDATKPAPAPVFAAELPESERLDLWRYVHHSYIPELDLLPADVRSFAAGLRYTIVTNHERLGTLRTRHNWTQTEIEAAVYSACISRRVSKEASPEEMQAIVDAYPYGSPTNRAITLCTTLGFVLQMSALFTQTLALTEQIPNSRPMWEPPLFHACLGMMSDTNASKKTSPRHEAWTKFEDAQLYDTLLSVVLHGLERRVGRTRTAPTQQKKRTDGPRQRRHLGLLEETML</sequence>
<reference evidence="3 4" key="1">
    <citation type="journal article" date="2007" name="Proc. Natl. Acad. Sci. U.S.A.">
        <title>Dandruff-associated Malassezia genomes reveal convergent and divergent virulence traits shared with plant and human fungal pathogens.</title>
        <authorList>
            <person name="Xu J."/>
            <person name="Saunders C.W."/>
            <person name="Hu P."/>
            <person name="Grant R.A."/>
            <person name="Boekhout T."/>
            <person name="Kuramae E.E."/>
            <person name="Kronstad J.W."/>
            <person name="Deangelis Y.M."/>
            <person name="Reeder N.L."/>
            <person name="Johnstone K.R."/>
            <person name="Leland M."/>
            <person name="Fieno A.M."/>
            <person name="Begley W.M."/>
            <person name="Sun Y."/>
            <person name="Lacey M.P."/>
            <person name="Chaudhary T."/>
            <person name="Keough T."/>
            <person name="Chu L."/>
            <person name="Sears R."/>
            <person name="Yuan B."/>
            <person name="Dawson T.L.Jr."/>
        </authorList>
    </citation>
    <scope>NUCLEOTIDE SEQUENCE [LARGE SCALE GENOMIC DNA]</scope>
    <source>
        <strain evidence="4">ATCC MYA-4612 / CBS 7966</strain>
    </source>
</reference>
<dbReference type="PANTHER" id="PTHR15665">
    <property type="entry name" value="ASTEROID PROTEIN"/>
    <property type="match status" value="1"/>
</dbReference>
<proteinExistence type="inferred from homology"/>
<dbReference type="AlphaFoldDB" id="A8Q7L6"/>
<feature type="compositionally biased region" description="Basic and acidic residues" evidence="2">
    <location>
        <begin position="533"/>
        <end position="559"/>
    </location>
</feature>
<feature type="compositionally biased region" description="Acidic residues" evidence="2">
    <location>
        <begin position="560"/>
        <end position="573"/>
    </location>
</feature>
<dbReference type="SUPFAM" id="SSF88723">
    <property type="entry name" value="PIN domain-like"/>
    <property type="match status" value="1"/>
</dbReference>
<dbReference type="Gene3D" id="3.40.50.1010">
    <property type="entry name" value="5'-nuclease"/>
    <property type="match status" value="1"/>
</dbReference>
<dbReference type="Proteomes" id="UP000008837">
    <property type="component" value="Unassembled WGS sequence"/>
</dbReference>
<keyword evidence="4" id="KW-1185">Reference proteome</keyword>
<dbReference type="EMBL" id="AAYY01000011">
    <property type="protein sequence ID" value="EDP42325.1"/>
    <property type="molecule type" value="Genomic_DNA"/>
</dbReference>
<evidence type="ECO:0000256" key="2">
    <source>
        <dbReference type="SAM" id="MobiDB-lite"/>
    </source>
</evidence>
<dbReference type="OMA" id="EYTRTEY"/>
<dbReference type="STRING" id="425265.A8Q7L6"/>
<dbReference type="KEGG" id="mgl:MGL_3083"/>
<dbReference type="RefSeq" id="XP_001729539.1">
    <property type="nucleotide sequence ID" value="XM_001729487.1"/>
</dbReference>
<feature type="compositionally biased region" description="Acidic residues" evidence="2">
    <location>
        <begin position="364"/>
        <end position="381"/>
    </location>
</feature>
<evidence type="ECO:0000256" key="1">
    <source>
        <dbReference type="ARBA" id="ARBA00007398"/>
    </source>
</evidence>
<dbReference type="PANTHER" id="PTHR15665:SF1">
    <property type="entry name" value="PROTEIN ASTEROID HOMOLOG 1"/>
    <property type="match status" value="1"/>
</dbReference>
<evidence type="ECO:0000313" key="4">
    <source>
        <dbReference type="Proteomes" id="UP000008837"/>
    </source>
</evidence>
<evidence type="ECO:0008006" key="5">
    <source>
        <dbReference type="Google" id="ProtNLM"/>
    </source>
</evidence>
<evidence type="ECO:0000313" key="3">
    <source>
        <dbReference type="EMBL" id="EDP42325.1"/>
    </source>
</evidence>
<feature type="compositionally biased region" description="Acidic residues" evidence="2">
    <location>
        <begin position="581"/>
        <end position="598"/>
    </location>
</feature>
<dbReference type="InParanoid" id="A8Q7L6"/>
<protein>
    <recommendedName>
        <fullName evidence="5">Asteroid domain-containing protein</fullName>
    </recommendedName>
</protein>
<dbReference type="InterPro" id="IPR029060">
    <property type="entry name" value="PIN-like_dom_sf"/>
</dbReference>
<accession>A8Q7L6</accession>
<name>A8Q7L6_MALGO</name>
<comment type="caution">
    <text evidence="3">The sequence shown here is derived from an EMBL/GenBank/DDBJ whole genome shotgun (WGS) entry which is preliminary data.</text>
</comment>
<feature type="region of interest" description="Disordered" evidence="2">
    <location>
        <begin position="343"/>
        <end position="382"/>
    </location>
</feature>
<gene>
    <name evidence="3" type="ORF">MGL_3083</name>
</gene>
<dbReference type="InterPro" id="IPR026832">
    <property type="entry name" value="Asteroid"/>
</dbReference>
<feature type="region of interest" description="Disordered" evidence="2">
    <location>
        <begin position="856"/>
        <end position="887"/>
    </location>
</feature>
<dbReference type="GeneID" id="5853845"/>
<comment type="similarity">
    <text evidence="1">Belongs to the asteroid family.</text>
</comment>